<name>A0A848ITR4_9BURK</name>
<dbReference type="RefSeq" id="WP_169490123.1">
    <property type="nucleotide sequence ID" value="NZ_JABBGJ010000052.1"/>
</dbReference>
<comment type="caution">
    <text evidence="1">The sequence shown here is derived from an EMBL/GenBank/DDBJ whole genome shotgun (WGS) entry which is preliminary data.</text>
</comment>
<keyword evidence="2" id="KW-1185">Reference proteome</keyword>
<protein>
    <submittedName>
        <fullName evidence="1">Uncharacterized protein</fullName>
    </submittedName>
</protein>
<proteinExistence type="predicted"/>
<gene>
    <name evidence="1" type="ORF">HHL24_36475</name>
</gene>
<evidence type="ECO:0000313" key="2">
    <source>
        <dbReference type="Proteomes" id="UP000544134"/>
    </source>
</evidence>
<dbReference type="Proteomes" id="UP000544134">
    <property type="component" value="Unassembled WGS sequence"/>
</dbReference>
<evidence type="ECO:0000313" key="1">
    <source>
        <dbReference type="EMBL" id="NMM03375.1"/>
    </source>
</evidence>
<sequence>MDILDLARKSGMTVVLDAKIGRQEYRTVHGSVAALERFAELLAASMHDELVEQD</sequence>
<reference evidence="1 2" key="1">
    <citation type="submission" date="2020-04" db="EMBL/GenBank/DDBJ databases">
        <title>Paraburkholderia sp. RP-4-7 isolated from soil.</title>
        <authorList>
            <person name="Dahal R.H."/>
        </authorList>
    </citation>
    <scope>NUCLEOTIDE SEQUENCE [LARGE SCALE GENOMIC DNA]</scope>
    <source>
        <strain evidence="1 2">RP-4-7</strain>
    </source>
</reference>
<organism evidence="1 2">
    <name type="scientific">Paraburkholderia polaris</name>
    <dbReference type="NCBI Taxonomy" id="2728848"/>
    <lineage>
        <taxon>Bacteria</taxon>
        <taxon>Pseudomonadati</taxon>
        <taxon>Pseudomonadota</taxon>
        <taxon>Betaproteobacteria</taxon>
        <taxon>Burkholderiales</taxon>
        <taxon>Burkholderiaceae</taxon>
        <taxon>Paraburkholderia</taxon>
    </lineage>
</organism>
<dbReference type="EMBL" id="JABBGJ010000052">
    <property type="protein sequence ID" value="NMM03375.1"/>
    <property type="molecule type" value="Genomic_DNA"/>
</dbReference>
<dbReference type="AlphaFoldDB" id="A0A848ITR4"/>
<accession>A0A848ITR4</accession>